<organism evidence="15">
    <name type="scientific">freshwater metagenome</name>
    <dbReference type="NCBI Taxonomy" id="449393"/>
    <lineage>
        <taxon>unclassified sequences</taxon>
        <taxon>metagenomes</taxon>
        <taxon>ecological metagenomes</taxon>
    </lineage>
</organism>
<dbReference type="SUPFAM" id="SSF53098">
    <property type="entry name" value="Ribonuclease H-like"/>
    <property type="match status" value="1"/>
</dbReference>
<dbReference type="CDD" id="cd07182">
    <property type="entry name" value="RNase_HII_bacteria_HII_like"/>
    <property type="match status" value="1"/>
</dbReference>
<evidence type="ECO:0000256" key="5">
    <source>
        <dbReference type="ARBA" id="ARBA00007383"/>
    </source>
</evidence>
<comment type="subcellular location">
    <subcellularLocation>
        <location evidence="4">Cytoplasm</location>
    </subcellularLocation>
</comment>
<feature type="domain" description="RNase H type-2" evidence="14">
    <location>
        <begin position="20"/>
        <end position="220"/>
    </location>
</feature>
<name>A0A6J6BHV9_9ZZZZ</name>
<dbReference type="Pfam" id="PF01351">
    <property type="entry name" value="RNase_HII"/>
    <property type="match status" value="1"/>
</dbReference>
<dbReference type="InterPro" id="IPR036397">
    <property type="entry name" value="RNaseH_sf"/>
</dbReference>
<dbReference type="InterPro" id="IPR012337">
    <property type="entry name" value="RNaseH-like_sf"/>
</dbReference>
<reference evidence="15" key="1">
    <citation type="submission" date="2020-05" db="EMBL/GenBank/DDBJ databases">
        <authorList>
            <person name="Chiriac C."/>
            <person name="Salcher M."/>
            <person name="Ghai R."/>
            <person name="Kavagutti S V."/>
        </authorList>
    </citation>
    <scope>NUCLEOTIDE SEQUENCE</scope>
</reference>
<protein>
    <recommendedName>
        <fullName evidence="7">Ribonuclease HII</fullName>
        <ecNumber evidence="6">3.1.26.4</ecNumber>
    </recommendedName>
</protein>
<keyword evidence="12" id="KW-0378">Hydrolase</keyword>
<dbReference type="GO" id="GO:0003723">
    <property type="term" value="F:RNA binding"/>
    <property type="evidence" value="ECO:0007669"/>
    <property type="project" value="InterPro"/>
</dbReference>
<keyword evidence="11" id="KW-0255">Endonuclease</keyword>
<dbReference type="GO" id="GO:0032299">
    <property type="term" value="C:ribonuclease H2 complex"/>
    <property type="evidence" value="ECO:0007669"/>
    <property type="project" value="TreeGrafter"/>
</dbReference>
<keyword evidence="9" id="KW-0540">Nuclease</keyword>
<evidence type="ECO:0000256" key="2">
    <source>
        <dbReference type="ARBA" id="ARBA00001936"/>
    </source>
</evidence>
<comment type="cofactor">
    <cofactor evidence="3">
        <name>Mg(2+)</name>
        <dbReference type="ChEBI" id="CHEBI:18420"/>
    </cofactor>
</comment>
<comment type="catalytic activity">
    <reaction evidence="1">
        <text>Endonucleolytic cleavage to 5'-phosphomonoester.</text>
        <dbReference type="EC" id="3.1.26.4"/>
    </reaction>
</comment>
<evidence type="ECO:0000256" key="12">
    <source>
        <dbReference type="ARBA" id="ARBA00022801"/>
    </source>
</evidence>
<evidence type="ECO:0000256" key="4">
    <source>
        <dbReference type="ARBA" id="ARBA00004496"/>
    </source>
</evidence>
<dbReference type="Gene3D" id="3.30.420.10">
    <property type="entry name" value="Ribonuclease H-like superfamily/Ribonuclease H"/>
    <property type="match status" value="1"/>
</dbReference>
<keyword evidence="8" id="KW-0963">Cytoplasm</keyword>
<dbReference type="InterPro" id="IPR024567">
    <property type="entry name" value="RNase_HII/HIII_dom"/>
</dbReference>
<dbReference type="AlphaFoldDB" id="A0A6J6BHV9"/>
<evidence type="ECO:0000313" key="15">
    <source>
        <dbReference type="EMBL" id="CAB4538522.1"/>
    </source>
</evidence>
<dbReference type="GO" id="GO:0046872">
    <property type="term" value="F:metal ion binding"/>
    <property type="evidence" value="ECO:0007669"/>
    <property type="project" value="UniProtKB-KW"/>
</dbReference>
<dbReference type="InterPro" id="IPR022898">
    <property type="entry name" value="RNase_HII"/>
</dbReference>
<evidence type="ECO:0000256" key="8">
    <source>
        <dbReference type="ARBA" id="ARBA00022490"/>
    </source>
</evidence>
<dbReference type="GO" id="GO:0005737">
    <property type="term" value="C:cytoplasm"/>
    <property type="evidence" value="ECO:0007669"/>
    <property type="project" value="UniProtKB-SubCell"/>
</dbReference>
<dbReference type="GO" id="GO:0043137">
    <property type="term" value="P:DNA replication, removal of RNA primer"/>
    <property type="evidence" value="ECO:0007669"/>
    <property type="project" value="TreeGrafter"/>
</dbReference>
<dbReference type="GO" id="GO:0006298">
    <property type="term" value="P:mismatch repair"/>
    <property type="evidence" value="ECO:0007669"/>
    <property type="project" value="TreeGrafter"/>
</dbReference>
<evidence type="ECO:0000256" key="11">
    <source>
        <dbReference type="ARBA" id="ARBA00022759"/>
    </source>
</evidence>
<keyword evidence="13" id="KW-0464">Manganese</keyword>
<evidence type="ECO:0000259" key="14">
    <source>
        <dbReference type="PROSITE" id="PS51975"/>
    </source>
</evidence>
<dbReference type="PANTHER" id="PTHR10954:SF18">
    <property type="entry name" value="RIBONUCLEASE HII"/>
    <property type="match status" value="1"/>
</dbReference>
<evidence type="ECO:0000256" key="1">
    <source>
        <dbReference type="ARBA" id="ARBA00000077"/>
    </source>
</evidence>
<evidence type="ECO:0000256" key="10">
    <source>
        <dbReference type="ARBA" id="ARBA00022723"/>
    </source>
</evidence>
<proteinExistence type="inferred from homology"/>
<evidence type="ECO:0000256" key="9">
    <source>
        <dbReference type="ARBA" id="ARBA00022722"/>
    </source>
</evidence>
<evidence type="ECO:0000256" key="7">
    <source>
        <dbReference type="ARBA" id="ARBA00019179"/>
    </source>
</evidence>
<dbReference type="PANTHER" id="PTHR10954">
    <property type="entry name" value="RIBONUCLEASE H2 SUBUNIT A"/>
    <property type="match status" value="1"/>
</dbReference>
<comment type="cofactor">
    <cofactor evidence="2">
        <name>Mn(2+)</name>
        <dbReference type="ChEBI" id="CHEBI:29035"/>
    </cofactor>
</comment>
<dbReference type="InterPro" id="IPR001352">
    <property type="entry name" value="RNase_HII/HIII"/>
</dbReference>
<dbReference type="GO" id="GO:0004523">
    <property type="term" value="F:RNA-DNA hybrid ribonuclease activity"/>
    <property type="evidence" value="ECO:0007669"/>
    <property type="project" value="UniProtKB-EC"/>
</dbReference>
<evidence type="ECO:0000256" key="3">
    <source>
        <dbReference type="ARBA" id="ARBA00001946"/>
    </source>
</evidence>
<dbReference type="EC" id="3.1.26.4" evidence="6"/>
<comment type="similarity">
    <text evidence="5">Belongs to the RNase HII family.</text>
</comment>
<keyword evidence="10" id="KW-0479">Metal-binding</keyword>
<evidence type="ECO:0000256" key="13">
    <source>
        <dbReference type="ARBA" id="ARBA00023211"/>
    </source>
</evidence>
<dbReference type="NCBIfam" id="NF000595">
    <property type="entry name" value="PRK00015.1-3"/>
    <property type="match status" value="1"/>
</dbReference>
<dbReference type="EMBL" id="CAEZSR010000003">
    <property type="protein sequence ID" value="CAB4538522.1"/>
    <property type="molecule type" value="Genomic_DNA"/>
</dbReference>
<dbReference type="PROSITE" id="PS51975">
    <property type="entry name" value="RNASE_H_2"/>
    <property type="match status" value="1"/>
</dbReference>
<gene>
    <name evidence="15" type="ORF">UFOPK1493_00127</name>
</gene>
<accession>A0A6J6BHV9</accession>
<evidence type="ECO:0000256" key="6">
    <source>
        <dbReference type="ARBA" id="ARBA00012180"/>
    </source>
</evidence>
<dbReference type="HAMAP" id="MF_00052_B">
    <property type="entry name" value="RNase_HII_B"/>
    <property type="match status" value="1"/>
</dbReference>
<sequence length="223" mass="24830">MAGRAPTRSIEKELWARGHEIVVGIDEVGRGAWAGPLMVGAAVLPRDRRVNGVRDSKMLTEANREFLFDRIAAWCDTWAVGEASQEECDELGMAAAQKLAARRAIEALSVQPDVAVVDGKWNFVAPHVPHVEMRVKADLHCLSVAAASILAKVTRDRVMRSWAESYPHWSFDTNKGYPCPVHKTALQGYGPSAIHRRTWVFMDNYVPWSGCPRVVKHEQGTLF</sequence>